<keyword evidence="5" id="KW-0720">Serine protease</keyword>
<dbReference type="GO" id="GO:0004252">
    <property type="term" value="F:serine-type endopeptidase activity"/>
    <property type="evidence" value="ECO:0007669"/>
    <property type="project" value="InterPro"/>
</dbReference>
<keyword evidence="7" id="KW-0865">Zymogen</keyword>
<evidence type="ECO:0000256" key="6">
    <source>
        <dbReference type="ARBA" id="ARBA00022837"/>
    </source>
</evidence>
<evidence type="ECO:0000256" key="3">
    <source>
        <dbReference type="ARBA" id="ARBA00022723"/>
    </source>
</evidence>
<protein>
    <submittedName>
        <fullName evidence="9">Kumamolisin</fullName>
    </submittedName>
</protein>
<evidence type="ECO:0000256" key="5">
    <source>
        <dbReference type="ARBA" id="ARBA00022825"/>
    </source>
</evidence>
<dbReference type="EMBL" id="AP022620">
    <property type="protein sequence ID" value="BBZ75054.1"/>
    <property type="molecule type" value="Genomic_DNA"/>
</dbReference>
<keyword evidence="3" id="KW-0479">Metal-binding</keyword>
<dbReference type="KEGG" id="many:MANY_03910"/>
<gene>
    <name evidence="9" type="ORF">MANY_03910</name>
</gene>
<accession>A0A6N4W4Q9</accession>
<dbReference type="InterPro" id="IPR050819">
    <property type="entry name" value="Tripeptidyl-peptidase_I"/>
</dbReference>
<dbReference type="AlphaFoldDB" id="A0A6N4W4Q9"/>
<name>A0A6N4W4Q9_9MYCO</name>
<dbReference type="CDD" id="cd04056">
    <property type="entry name" value="Peptidases_S53"/>
    <property type="match status" value="1"/>
</dbReference>
<evidence type="ECO:0000256" key="4">
    <source>
        <dbReference type="ARBA" id="ARBA00022801"/>
    </source>
</evidence>
<feature type="domain" description="Peptidase S53" evidence="8">
    <location>
        <begin position="171"/>
        <end position="530"/>
    </location>
</feature>
<dbReference type="SUPFAM" id="SSF54897">
    <property type="entry name" value="Protease propeptides/inhibitors"/>
    <property type="match status" value="1"/>
</dbReference>
<dbReference type="InterPro" id="IPR036852">
    <property type="entry name" value="Peptidase_S8/S53_dom_sf"/>
</dbReference>
<evidence type="ECO:0000256" key="7">
    <source>
        <dbReference type="ARBA" id="ARBA00023145"/>
    </source>
</evidence>
<dbReference type="InterPro" id="IPR030400">
    <property type="entry name" value="Sedolisin_dom"/>
</dbReference>
<evidence type="ECO:0000259" key="8">
    <source>
        <dbReference type="PROSITE" id="PS51695"/>
    </source>
</evidence>
<proteinExistence type="predicted"/>
<keyword evidence="6" id="KW-0106">Calcium</keyword>
<dbReference type="RefSeq" id="WP_163802705.1">
    <property type="nucleotide sequence ID" value="NZ_AP022620.1"/>
</dbReference>
<dbReference type="GO" id="GO:0006508">
    <property type="term" value="P:proteolysis"/>
    <property type="evidence" value="ECO:0007669"/>
    <property type="project" value="UniProtKB-KW"/>
</dbReference>
<organism evidence="9 10">
    <name type="scientific">Mycolicibacterium anyangense</name>
    <dbReference type="NCBI Taxonomy" id="1431246"/>
    <lineage>
        <taxon>Bacteria</taxon>
        <taxon>Bacillati</taxon>
        <taxon>Actinomycetota</taxon>
        <taxon>Actinomycetes</taxon>
        <taxon>Mycobacteriales</taxon>
        <taxon>Mycobacteriaceae</taxon>
        <taxon>Mycolicibacterium</taxon>
    </lineage>
</organism>
<dbReference type="PROSITE" id="PS51695">
    <property type="entry name" value="SEDOLISIN"/>
    <property type="match status" value="1"/>
</dbReference>
<dbReference type="PANTHER" id="PTHR14218:SF15">
    <property type="entry name" value="TRIPEPTIDYL-PEPTIDASE 1"/>
    <property type="match status" value="1"/>
</dbReference>
<dbReference type="Pfam" id="PF09286">
    <property type="entry name" value="Pro-kuma_activ"/>
    <property type="match status" value="1"/>
</dbReference>
<dbReference type="Proteomes" id="UP000467249">
    <property type="component" value="Chromosome"/>
</dbReference>
<reference evidence="9 10" key="1">
    <citation type="journal article" date="2019" name="Emerg. Microbes Infect.">
        <title>Comprehensive subspecies identification of 175 nontuberculous mycobacteria species based on 7547 genomic profiles.</title>
        <authorList>
            <person name="Matsumoto Y."/>
            <person name="Kinjo T."/>
            <person name="Motooka D."/>
            <person name="Nabeya D."/>
            <person name="Jung N."/>
            <person name="Uechi K."/>
            <person name="Horii T."/>
            <person name="Iida T."/>
            <person name="Fujita J."/>
            <person name="Nakamura S."/>
        </authorList>
    </citation>
    <scope>NUCLEOTIDE SEQUENCE [LARGE SCALE GENOMIC DNA]</scope>
    <source>
        <strain evidence="9 10">JCM 30275</strain>
    </source>
</reference>
<dbReference type="InterPro" id="IPR015366">
    <property type="entry name" value="S53_propep"/>
</dbReference>
<dbReference type="SMART" id="SM00944">
    <property type="entry name" value="Pro-kuma_activ"/>
    <property type="match status" value="1"/>
</dbReference>
<dbReference type="Gene3D" id="3.40.50.200">
    <property type="entry name" value="Peptidase S8/S53 domain"/>
    <property type="match status" value="1"/>
</dbReference>
<dbReference type="SUPFAM" id="SSF52743">
    <property type="entry name" value="Subtilisin-like"/>
    <property type="match status" value="1"/>
</dbReference>
<evidence type="ECO:0000256" key="2">
    <source>
        <dbReference type="ARBA" id="ARBA00022670"/>
    </source>
</evidence>
<comment type="cofactor">
    <cofactor evidence="1">
        <name>Ca(2+)</name>
        <dbReference type="ChEBI" id="CHEBI:29108"/>
    </cofactor>
</comment>
<dbReference type="PANTHER" id="PTHR14218">
    <property type="entry name" value="PROTEASE S8 TRIPEPTIDYL PEPTIDASE I CLN2"/>
    <property type="match status" value="1"/>
</dbReference>
<keyword evidence="4" id="KW-0378">Hydrolase</keyword>
<sequence>MDGHQGTRRPDRPAILAATVLLIVVAALGPWPSRLAAYGPAITGPYASLLAASTNLGPSAAQSAQLTLTLSHAMRPVALIGWARSRGLTVRWRDGDDWAIVSGPAQRLSDAFAVPIHDYRGRRGQTFYASPRQPDVPAAVRTEATAVGRILSYLPYRMALPPEPRDVPRPGLGPEHLLTAYNATPLALAGYTGKGQTIVFFAFDGFDQRDLDLFADISALPRFTPVVIDGPLGEAHGETVMDLEVAHAIAPDARLVVVNAGPTLVGGGAFEKIGAMFDNAARRYPGSVWSLSIGWGCEALVTAADLEPVRDALATAHRRGIAVFDASGDAGGLECKGGPDWSAAPGPDDIGVDSIASLPEITSVGGTTLSTDMAGRWLDESAWVDVPMSQGTSGGVSTLFDRPTYQHELSGQRDAEHRLVPDVSAVADPFTGVKLIYEQAPRIGGGTSQSAPIWAGFTVLMNQYVIDRGGRPLGDINALLYRVATGAHLPGFRDITRGGNAVDTPGPGYDLVTGLGSPNVANLASDLLDAQTARSIAGDYLPVGG</sequence>
<keyword evidence="10" id="KW-1185">Reference proteome</keyword>
<evidence type="ECO:0000313" key="9">
    <source>
        <dbReference type="EMBL" id="BBZ75054.1"/>
    </source>
</evidence>
<dbReference type="GO" id="GO:0008240">
    <property type="term" value="F:tripeptidyl-peptidase activity"/>
    <property type="evidence" value="ECO:0007669"/>
    <property type="project" value="TreeGrafter"/>
</dbReference>
<keyword evidence="2" id="KW-0645">Protease</keyword>
<evidence type="ECO:0000256" key="1">
    <source>
        <dbReference type="ARBA" id="ARBA00001913"/>
    </source>
</evidence>
<evidence type="ECO:0000313" key="10">
    <source>
        <dbReference type="Proteomes" id="UP000467249"/>
    </source>
</evidence>
<dbReference type="GO" id="GO:0046872">
    <property type="term" value="F:metal ion binding"/>
    <property type="evidence" value="ECO:0007669"/>
    <property type="project" value="UniProtKB-KW"/>
</dbReference>